<dbReference type="STRING" id="231916.A0A409YQ16"/>
<sequence>MSLSSITDEEDTFVKTSFTADEETFLEAYIPLWRAKYYAASSTARKGEKKVWVTKEPYPKFITKFYAENDLKPQEKQLQGKMYRWFLNRTKDAEKTASNRHTKPVSDLKKPRAMHAFQIFTEEKKDEIMKLRQEKTNTTSPMNNLSPFKESSKELWDALSPEAKDEYSRKASEKNELIKRGPTEQDIESETSGSIRNQANIIRNTVAALSNLAGHHWLGHGDVAFFVMGAHRKKEGELTTFYGSVSNDPNFASKGFHRSVPNFKADIGDPFKIWAESVIPGKQKDLPSMQSSTAHMETPDSFVLGFIEGYPVLPALDLDKITPHAAKNLLEKYIAAAWRRSAGKNPESAVPWNCLGELNRYCILKDPGPFARFASLDPASVSTGDAYSILKTILVEQQRGARALQFKSDDEEQSAEVPQVDKVDFSPPRPKGSSFLGLPVSRSTPEPTADMVDFSPPRPKGSSFLGPPVSRPPVSRSTPESTVGMSFEGCHQTASPSQQQTAQLETDNEKEGEGTAETCPELYQNQSEAEDNGGASFRKRKKPAEDNEAGEDLQQGKKRRQAPPSKAAKKSSPKSQSRSVAGKKKKLTQVTNSGSVIKATNESNSASNGGQRKGAAQVLPKREQSARIHDKKYKNKAVTIPRRAKRVTK</sequence>
<dbReference type="AlphaFoldDB" id="A0A409YQ16"/>
<organism evidence="2 3">
    <name type="scientific">Gymnopilus dilepis</name>
    <dbReference type="NCBI Taxonomy" id="231916"/>
    <lineage>
        <taxon>Eukaryota</taxon>
        <taxon>Fungi</taxon>
        <taxon>Dikarya</taxon>
        <taxon>Basidiomycota</taxon>
        <taxon>Agaricomycotina</taxon>
        <taxon>Agaricomycetes</taxon>
        <taxon>Agaricomycetidae</taxon>
        <taxon>Agaricales</taxon>
        <taxon>Agaricineae</taxon>
        <taxon>Hymenogastraceae</taxon>
        <taxon>Gymnopilus</taxon>
    </lineage>
</organism>
<feature type="region of interest" description="Disordered" evidence="1">
    <location>
        <begin position="159"/>
        <end position="192"/>
    </location>
</feature>
<reference evidence="2 3" key="1">
    <citation type="journal article" date="2018" name="Evol. Lett.">
        <title>Horizontal gene cluster transfer increased hallucinogenic mushroom diversity.</title>
        <authorList>
            <person name="Reynolds H.T."/>
            <person name="Vijayakumar V."/>
            <person name="Gluck-Thaler E."/>
            <person name="Korotkin H.B."/>
            <person name="Matheny P.B."/>
            <person name="Slot J.C."/>
        </authorList>
    </citation>
    <scope>NUCLEOTIDE SEQUENCE [LARGE SCALE GENOMIC DNA]</scope>
    <source>
        <strain evidence="2 3">SRW20</strain>
    </source>
</reference>
<feature type="compositionally biased region" description="Low complexity" evidence="1">
    <location>
        <begin position="472"/>
        <end position="483"/>
    </location>
</feature>
<feature type="compositionally biased region" description="Basic residues" evidence="1">
    <location>
        <begin position="556"/>
        <end position="572"/>
    </location>
</feature>
<dbReference type="Gene3D" id="1.10.30.10">
    <property type="entry name" value="High mobility group box domain"/>
    <property type="match status" value="1"/>
</dbReference>
<feature type="region of interest" description="Disordered" evidence="1">
    <location>
        <begin position="405"/>
        <end position="649"/>
    </location>
</feature>
<evidence type="ECO:0000313" key="3">
    <source>
        <dbReference type="Proteomes" id="UP000284706"/>
    </source>
</evidence>
<evidence type="ECO:0000313" key="2">
    <source>
        <dbReference type="EMBL" id="PPR05105.1"/>
    </source>
</evidence>
<feature type="compositionally biased region" description="Polar residues" evidence="1">
    <location>
        <begin position="588"/>
        <end position="610"/>
    </location>
</feature>
<protein>
    <submittedName>
        <fullName evidence="2">Uncharacterized protein</fullName>
    </submittedName>
</protein>
<proteinExistence type="predicted"/>
<evidence type="ECO:0000256" key="1">
    <source>
        <dbReference type="SAM" id="MobiDB-lite"/>
    </source>
</evidence>
<dbReference type="InterPro" id="IPR036910">
    <property type="entry name" value="HMG_box_dom_sf"/>
</dbReference>
<dbReference type="CDD" id="cd00084">
    <property type="entry name" value="HMG-box_SF"/>
    <property type="match status" value="1"/>
</dbReference>
<dbReference type="InParanoid" id="A0A409YQ16"/>
<keyword evidence="3" id="KW-1185">Reference proteome</keyword>
<comment type="caution">
    <text evidence="2">The sequence shown here is derived from an EMBL/GenBank/DDBJ whole genome shotgun (WGS) entry which is preliminary data.</text>
</comment>
<dbReference type="Proteomes" id="UP000284706">
    <property type="component" value="Unassembled WGS sequence"/>
</dbReference>
<accession>A0A409YQ16</accession>
<dbReference type="EMBL" id="NHYE01000518">
    <property type="protein sequence ID" value="PPR05105.1"/>
    <property type="molecule type" value="Genomic_DNA"/>
</dbReference>
<feature type="compositionally biased region" description="Low complexity" evidence="1">
    <location>
        <begin position="492"/>
        <end position="503"/>
    </location>
</feature>
<feature type="compositionally biased region" description="Basic and acidic residues" evidence="1">
    <location>
        <begin position="159"/>
        <end position="183"/>
    </location>
</feature>
<gene>
    <name evidence="2" type="ORF">CVT26_012341</name>
</gene>
<name>A0A409YQ16_9AGAR</name>